<feature type="compositionally biased region" description="Basic and acidic residues" evidence="1">
    <location>
        <begin position="21"/>
        <end position="36"/>
    </location>
</feature>
<feature type="region of interest" description="Disordered" evidence="1">
    <location>
        <begin position="1"/>
        <end position="92"/>
    </location>
</feature>
<dbReference type="RefSeq" id="WP_189246109.1">
    <property type="nucleotide sequence ID" value="NZ_BMQJ01000003.1"/>
</dbReference>
<organism evidence="2 3">
    <name type="scientific">Streptosporangium pseudovulgare</name>
    <dbReference type="NCBI Taxonomy" id="35765"/>
    <lineage>
        <taxon>Bacteria</taxon>
        <taxon>Bacillati</taxon>
        <taxon>Actinomycetota</taxon>
        <taxon>Actinomycetes</taxon>
        <taxon>Streptosporangiales</taxon>
        <taxon>Streptosporangiaceae</taxon>
        <taxon>Streptosporangium</taxon>
    </lineage>
</organism>
<name>A0ABQ2QR96_9ACTN</name>
<protein>
    <submittedName>
        <fullName evidence="2">Uncharacterized protein</fullName>
    </submittedName>
</protein>
<sequence length="92" mass="9917">MARPVSAVNRLIRAAGPPEPGLRELGVRATIRDHIDQPNMPPEPSQARTTGLHSGRPDRPRTITSRPVAPRTGSSASTRPRMPVVKETPAGR</sequence>
<evidence type="ECO:0000256" key="1">
    <source>
        <dbReference type="SAM" id="MobiDB-lite"/>
    </source>
</evidence>
<reference evidence="3" key="1">
    <citation type="journal article" date="2019" name="Int. J. Syst. Evol. Microbiol.">
        <title>The Global Catalogue of Microorganisms (GCM) 10K type strain sequencing project: providing services to taxonomists for standard genome sequencing and annotation.</title>
        <authorList>
            <consortium name="The Broad Institute Genomics Platform"/>
            <consortium name="The Broad Institute Genome Sequencing Center for Infectious Disease"/>
            <person name="Wu L."/>
            <person name="Ma J."/>
        </authorList>
    </citation>
    <scope>NUCLEOTIDE SEQUENCE [LARGE SCALE GENOMIC DNA]</scope>
    <source>
        <strain evidence="3">JCM 3115</strain>
    </source>
</reference>
<dbReference type="EMBL" id="BMQJ01000003">
    <property type="protein sequence ID" value="GGP89660.1"/>
    <property type="molecule type" value="Genomic_DNA"/>
</dbReference>
<accession>A0ABQ2QR96</accession>
<dbReference type="Proteomes" id="UP000611554">
    <property type="component" value="Unassembled WGS sequence"/>
</dbReference>
<keyword evidence="3" id="KW-1185">Reference proteome</keyword>
<evidence type="ECO:0000313" key="3">
    <source>
        <dbReference type="Proteomes" id="UP000611554"/>
    </source>
</evidence>
<evidence type="ECO:0000313" key="2">
    <source>
        <dbReference type="EMBL" id="GGP89660.1"/>
    </source>
</evidence>
<proteinExistence type="predicted"/>
<comment type="caution">
    <text evidence="2">The sequence shown here is derived from an EMBL/GenBank/DDBJ whole genome shotgun (WGS) entry which is preliminary data.</text>
</comment>
<gene>
    <name evidence="2" type="ORF">GCM10010140_19540</name>
</gene>